<dbReference type="Proteomes" id="UP001190700">
    <property type="component" value="Unassembled WGS sequence"/>
</dbReference>
<organism evidence="2 3">
    <name type="scientific">Cymbomonas tetramitiformis</name>
    <dbReference type="NCBI Taxonomy" id="36881"/>
    <lineage>
        <taxon>Eukaryota</taxon>
        <taxon>Viridiplantae</taxon>
        <taxon>Chlorophyta</taxon>
        <taxon>Pyramimonadophyceae</taxon>
        <taxon>Pyramimonadales</taxon>
        <taxon>Pyramimonadaceae</taxon>
        <taxon>Cymbomonas</taxon>
    </lineage>
</organism>
<feature type="region of interest" description="Disordered" evidence="1">
    <location>
        <begin position="437"/>
        <end position="465"/>
    </location>
</feature>
<feature type="compositionally biased region" description="Low complexity" evidence="1">
    <location>
        <begin position="512"/>
        <end position="536"/>
    </location>
</feature>
<keyword evidence="3" id="KW-1185">Reference proteome</keyword>
<sequence length="550" mass="61624">MEYLKEQCDLFFQDLEKNGPPDWLVINTHKLWHHADQLMPFGPMREWWMYAFESLNGKLGRWVKNRQYPVASCMNGVGRLKLLRSLRGLLQVVAKNRLRKRGAAARAALMAGRALGVVVTTTGSVGKSYVLKDTEVSQLELWMRATIPVYTHLFKQYSEFKVYVQRGRQPATVRAQESDCRPLAGSESSDSGSDEERVRRILASEPRMPSTRLEWLEAPPGFECPGGGVLVAHEIDQQTPSSVKGSRLSAQALAWHPKVQSAPPAGSEAAKPDLERRVKAFLGRQRQSQLAAILGEWNAAAVLAAQRRERGTLAASRREALLLTHAWSDWAEKREAIRAAAALSRRGLRYLGQNQEVTGIVWFQHDDHGLSASGSYQLELYQQSLTETKTVLRQKKIDPFNSLERINFRAFVVNINRPGQLVGRGVSLRDVRKAVRVAAQKSAKDSRESRRRSPEDPPTPPTDKRWANQFALLSSSGEEPVGLSVESREVPKMARVATRRKPTMSRRRPSEDPSSSESIPRTMDRAPSAPRRSGSSMEVPTEALLRTPQS</sequence>
<evidence type="ECO:0000313" key="2">
    <source>
        <dbReference type="EMBL" id="KAK3247622.1"/>
    </source>
</evidence>
<protein>
    <submittedName>
        <fullName evidence="2">Uncharacterized protein</fullName>
    </submittedName>
</protein>
<name>A0AAE0C395_9CHLO</name>
<comment type="caution">
    <text evidence="2">The sequence shown here is derived from an EMBL/GenBank/DDBJ whole genome shotgun (WGS) entry which is preliminary data.</text>
</comment>
<dbReference type="AlphaFoldDB" id="A0AAE0C395"/>
<feature type="compositionally biased region" description="Basic residues" evidence="1">
    <location>
        <begin position="497"/>
        <end position="507"/>
    </location>
</feature>
<proteinExistence type="predicted"/>
<evidence type="ECO:0000313" key="3">
    <source>
        <dbReference type="Proteomes" id="UP001190700"/>
    </source>
</evidence>
<feature type="compositionally biased region" description="Basic and acidic residues" evidence="1">
    <location>
        <begin position="442"/>
        <end position="455"/>
    </location>
</feature>
<gene>
    <name evidence="2" type="ORF">CYMTET_42865</name>
</gene>
<evidence type="ECO:0000256" key="1">
    <source>
        <dbReference type="SAM" id="MobiDB-lite"/>
    </source>
</evidence>
<dbReference type="EMBL" id="LGRX02028782">
    <property type="protein sequence ID" value="KAK3247622.1"/>
    <property type="molecule type" value="Genomic_DNA"/>
</dbReference>
<feature type="region of interest" description="Disordered" evidence="1">
    <location>
        <begin position="477"/>
        <end position="550"/>
    </location>
</feature>
<reference evidence="2 3" key="1">
    <citation type="journal article" date="2015" name="Genome Biol. Evol.">
        <title>Comparative Genomics of a Bacterivorous Green Alga Reveals Evolutionary Causalities and Consequences of Phago-Mixotrophic Mode of Nutrition.</title>
        <authorList>
            <person name="Burns J.A."/>
            <person name="Paasch A."/>
            <person name="Narechania A."/>
            <person name="Kim E."/>
        </authorList>
    </citation>
    <scope>NUCLEOTIDE SEQUENCE [LARGE SCALE GENOMIC DNA]</scope>
    <source>
        <strain evidence="2 3">PLY_AMNH</strain>
    </source>
</reference>
<accession>A0AAE0C395</accession>
<feature type="region of interest" description="Disordered" evidence="1">
    <location>
        <begin position="174"/>
        <end position="197"/>
    </location>
</feature>